<feature type="region of interest" description="Disordered" evidence="5">
    <location>
        <begin position="203"/>
        <end position="226"/>
    </location>
</feature>
<dbReference type="PANTHER" id="PTHR15549">
    <property type="entry name" value="PAIRED IMMUNOGLOBULIN-LIKE TYPE 2 RECEPTOR"/>
    <property type="match status" value="1"/>
</dbReference>
<evidence type="ECO:0000256" key="4">
    <source>
        <dbReference type="ARBA" id="ARBA00023136"/>
    </source>
</evidence>
<feature type="transmembrane region" description="Helical" evidence="6">
    <location>
        <begin position="234"/>
        <end position="256"/>
    </location>
</feature>
<dbReference type="OrthoDB" id="4497263at2759"/>
<feature type="region of interest" description="Disordered" evidence="5">
    <location>
        <begin position="353"/>
        <end position="379"/>
    </location>
</feature>
<dbReference type="RefSeq" id="XP_008086648.1">
    <property type="nucleotide sequence ID" value="XM_008088457.1"/>
</dbReference>
<gene>
    <name evidence="7" type="ORF">GLAREA_01241</name>
</gene>
<feature type="region of interest" description="Disordered" evidence="5">
    <location>
        <begin position="398"/>
        <end position="480"/>
    </location>
</feature>
<keyword evidence="4 6" id="KW-0472">Membrane</keyword>
<keyword evidence="2 6" id="KW-0812">Transmembrane</keyword>
<dbReference type="AlphaFoldDB" id="S3CJE3"/>
<dbReference type="STRING" id="1116229.S3CJE3"/>
<feature type="compositionally biased region" description="Polar residues" evidence="5">
    <location>
        <begin position="449"/>
        <end position="464"/>
    </location>
</feature>
<evidence type="ECO:0000256" key="3">
    <source>
        <dbReference type="ARBA" id="ARBA00022989"/>
    </source>
</evidence>
<keyword evidence="8" id="KW-1185">Reference proteome</keyword>
<name>S3CJE3_GLAL2</name>
<proteinExistence type="predicted"/>
<feature type="region of interest" description="Disordered" evidence="5">
    <location>
        <begin position="312"/>
        <end position="331"/>
    </location>
</feature>
<dbReference type="PANTHER" id="PTHR15549:SF26">
    <property type="entry name" value="AXIAL BUDDING PATTERN PROTEIN 2-RELATED"/>
    <property type="match status" value="1"/>
</dbReference>
<comment type="subcellular location">
    <subcellularLocation>
        <location evidence="1">Membrane</location>
        <topology evidence="1">Single-pass membrane protein</topology>
    </subcellularLocation>
</comment>
<evidence type="ECO:0000256" key="2">
    <source>
        <dbReference type="ARBA" id="ARBA00022692"/>
    </source>
</evidence>
<sequence length="515" mass="54559">MTTTHPAVVNNGITTSWIPFTTAGVSVSPAACSSEIYRVPGSQDIMAFDPFYAKNIQSGLKCLPAEVTQSWAQGTTEGVTTSLGGFACPSLYTKAATASIDKISTIVACCPSLYNYRADNKCISIAPAGATIVIKSLSGTLAGRQAPDTASNDGGITVTGFLVSGYSFADDVTATPTGSSSTSSSLPTVQSTTTPIALLPTSTAPLATSSTSPSPSSTPLTPTKSSGLSVGAKVGITISVVFTIIILAVSIACLHIRRRHKREAQSRIEAGVLEISREPRQIKNNQKTYYPDMDGLQAVVSPEALAQRARETEAARKTNRETVNGHPGTKVVFLETGPHEMEVTSVRKYEMDAGDVRRSRETRSREPEIPTSPVSEIGPERTESITSDFLLGHGRANSISSQRHGRTNSITPVSRDTSIGRNTPDLRTRGVSISRNTSLGDVRNPGDVRSNSLAGNFADRNNSVGDLRGRGTPDLLGRQTPSLLGRERDVRLDVPGGCISPMSTAERSFLDLDDE</sequence>
<dbReference type="KEGG" id="glz:GLAREA_01241"/>
<dbReference type="InterPro" id="IPR051694">
    <property type="entry name" value="Immunoregulatory_rcpt-like"/>
</dbReference>
<dbReference type="HOGENOM" id="CLU_528977_0_0_1"/>
<dbReference type="Proteomes" id="UP000016922">
    <property type="component" value="Unassembled WGS sequence"/>
</dbReference>
<feature type="compositionally biased region" description="Basic and acidic residues" evidence="5">
    <location>
        <begin position="353"/>
        <end position="368"/>
    </location>
</feature>
<dbReference type="GeneID" id="19460299"/>
<protein>
    <submittedName>
        <fullName evidence="7">Uncharacterized protein</fullName>
    </submittedName>
</protein>
<accession>S3CJE3</accession>
<evidence type="ECO:0000256" key="5">
    <source>
        <dbReference type="SAM" id="MobiDB-lite"/>
    </source>
</evidence>
<evidence type="ECO:0000313" key="8">
    <source>
        <dbReference type="Proteomes" id="UP000016922"/>
    </source>
</evidence>
<dbReference type="GO" id="GO:0071944">
    <property type="term" value="C:cell periphery"/>
    <property type="evidence" value="ECO:0007669"/>
    <property type="project" value="UniProtKB-ARBA"/>
</dbReference>
<evidence type="ECO:0000256" key="1">
    <source>
        <dbReference type="ARBA" id="ARBA00004167"/>
    </source>
</evidence>
<reference evidence="7 8" key="1">
    <citation type="journal article" date="2013" name="BMC Genomics">
        <title>Genomics-driven discovery of the pneumocandin biosynthetic gene cluster in the fungus Glarea lozoyensis.</title>
        <authorList>
            <person name="Chen L."/>
            <person name="Yue Q."/>
            <person name="Zhang X."/>
            <person name="Xiang M."/>
            <person name="Wang C."/>
            <person name="Li S."/>
            <person name="Che Y."/>
            <person name="Ortiz-Lopez F.J."/>
            <person name="Bills G.F."/>
            <person name="Liu X."/>
            <person name="An Z."/>
        </authorList>
    </citation>
    <scope>NUCLEOTIDE SEQUENCE [LARGE SCALE GENOMIC DNA]</scope>
    <source>
        <strain evidence="8">ATCC 20868 / MF5171</strain>
    </source>
</reference>
<dbReference type="GO" id="GO:0016020">
    <property type="term" value="C:membrane"/>
    <property type="evidence" value="ECO:0007669"/>
    <property type="project" value="UniProtKB-SubCell"/>
</dbReference>
<dbReference type="EMBL" id="KE145371">
    <property type="protein sequence ID" value="EPE25329.1"/>
    <property type="molecule type" value="Genomic_DNA"/>
</dbReference>
<keyword evidence="3 6" id="KW-1133">Transmembrane helix</keyword>
<feature type="compositionally biased region" description="Polar residues" evidence="5">
    <location>
        <begin position="398"/>
        <end position="421"/>
    </location>
</feature>
<evidence type="ECO:0000313" key="7">
    <source>
        <dbReference type="EMBL" id="EPE25329.1"/>
    </source>
</evidence>
<organism evidence="7 8">
    <name type="scientific">Glarea lozoyensis (strain ATCC 20868 / MF5171)</name>
    <dbReference type="NCBI Taxonomy" id="1116229"/>
    <lineage>
        <taxon>Eukaryota</taxon>
        <taxon>Fungi</taxon>
        <taxon>Dikarya</taxon>
        <taxon>Ascomycota</taxon>
        <taxon>Pezizomycotina</taxon>
        <taxon>Leotiomycetes</taxon>
        <taxon>Helotiales</taxon>
        <taxon>Helotiaceae</taxon>
        <taxon>Glarea</taxon>
    </lineage>
</organism>
<evidence type="ECO:0000256" key="6">
    <source>
        <dbReference type="SAM" id="Phobius"/>
    </source>
</evidence>